<accession>A0ABW5TS70</accession>
<evidence type="ECO:0000313" key="3">
    <source>
        <dbReference type="Proteomes" id="UP001597546"/>
    </source>
</evidence>
<protein>
    <submittedName>
        <fullName evidence="2">DUF4372 domain-containing protein</fullName>
    </submittedName>
</protein>
<reference evidence="3" key="1">
    <citation type="journal article" date="2019" name="Int. J. Syst. Evol. Microbiol.">
        <title>The Global Catalogue of Microorganisms (GCM) 10K type strain sequencing project: providing services to taxonomists for standard genome sequencing and annotation.</title>
        <authorList>
            <consortium name="The Broad Institute Genomics Platform"/>
            <consortium name="The Broad Institute Genome Sequencing Center for Infectious Disease"/>
            <person name="Wu L."/>
            <person name="Ma J."/>
        </authorList>
    </citation>
    <scope>NUCLEOTIDE SEQUENCE [LARGE SCALE GENOMIC DNA]</scope>
    <source>
        <strain evidence="3">KCTC 42456</strain>
    </source>
</reference>
<proteinExistence type="predicted"/>
<keyword evidence="3" id="KW-1185">Reference proteome</keyword>
<name>A0ABW5TS70_9SPHI</name>
<dbReference type="RefSeq" id="WP_379100825.1">
    <property type="nucleotide sequence ID" value="NZ_JBHULV010000022.1"/>
</dbReference>
<dbReference type="Proteomes" id="UP001597546">
    <property type="component" value="Unassembled WGS sequence"/>
</dbReference>
<sequence length="80" mass="9282">MTKVQKKVIQSLIKQSGKNSDSPLFGQIIKLIPRHLIIKCVDIYKADKHCSAYKTYDQLVSLFHLWSVLSPHHLYVPYND</sequence>
<feature type="domain" description="DUF4372" evidence="1">
    <location>
        <begin position="22"/>
        <end position="63"/>
    </location>
</feature>
<organism evidence="2 3">
    <name type="scientific">Pedobacter alpinus</name>
    <dbReference type="NCBI Taxonomy" id="1590643"/>
    <lineage>
        <taxon>Bacteria</taxon>
        <taxon>Pseudomonadati</taxon>
        <taxon>Bacteroidota</taxon>
        <taxon>Sphingobacteriia</taxon>
        <taxon>Sphingobacteriales</taxon>
        <taxon>Sphingobacteriaceae</taxon>
        <taxon>Pedobacter</taxon>
    </lineage>
</organism>
<dbReference type="InterPro" id="IPR025399">
    <property type="entry name" value="DUF4372"/>
</dbReference>
<gene>
    <name evidence="2" type="ORF">ACFSSE_06625</name>
</gene>
<evidence type="ECO:0000313" key="2">
    <source>
        <dbReference type="EMBL" id="MFD2731375.1"/>
    </source>
</evidence>
<dbReference type="Pfam" id="PF14294">
    <property type="entry name" value="DUF4372"/>
    <property type="match status" value="1"/>
</dbReference>
<evidence type="ECO:0000259" key="1">
    <source>
        <dbReference type="Pfam" id="PF14294"/>
    </source>
</evidence>
<comment type="caution">
    <text evidence="2">The sequence shown here is derived from an EMBL/GenBank/DDBJ whole genome shotgun (WGS) entry which is preliminary data.</text>
</comment>
<dbReference type="EMBL" id="JBHULV010000022">
    <property type="protein sequence ID" value="MFD2731375.1"/>
    <property type="molecule type" value="Genomic_DNA"/>
</dbReference>